<sequence>MNRVRIGPHHLAYLRAVADGLEVLACARTYLGIDGAREAQIAHNELSAQLRLAAKQAGERHHRLIGIRIREKDRQATTQAKPPTLAEFIEARDLDGWSEAEQLELYEAEYPPAPHASNAQATLQRRERSRQRVVDMLRRLEVDGRTTAQPRPTDEVDAWFADHLARRLVRAGYVNLQQLADRVRQGGQWYSGITAVGRTKAAQIAQQLEAILPGSTRRRSLGFAAQTLVLVNLQTSHPDAVQEPPESRPQIQPGSQLSQPKTPSEGALLPPSSHVNTAWRKDNIGAIRTDPQALTSWAETCAGSPATRKSYLREGRRLLLWLQIERAGRRLVDFKLDDAQAYKTFLAYVPDGWISRTKASPGQDGWTPFKGQLSAASQQQAMTILASWFDWLCNAEYLRANPWKLVKKTGQSTAPAKDSRALDTKAISLKAMGAIGAFIERQAPSPARARARFVVAFLSTTGLRSAELLAAKISDIRVEPEGVFLRVVGKGKKARDVLLVDAALNVLDDYLASRGLESLDVAPRNAPVLASLPDPMKPVSYQTLYKTTRTWLARAIASSALSAAEQSRLQGASAHWLRHTFGTTSVALGTPYDVVQQQLGHSRIDTTMSIYSRAPLQRRAAELQRAWAKVTQ</sequence>
<dbReference type="SUPFAM" id="SSF56349">
    <property type="entry name" value="DNA breaking-rejoining enzymes"/>
    <property type="match status" value="1"/>
</dbReference>
<dbReference type="PROSITE" id="PS51898">
    <property type="entry name" value="TYR_RECOMBINASE"/>
    <property type="match status" value="1"/>
</dbReference>
<keyword evidence="4" id="KW-0159">Chromosome partition</keyword>
<evidence type="ECO:0000313" key="14">
    <source>
        <dbReference type="Proteomes" id="UP001265550"/>
    </source>
</evidence>
<dbReference type="Pfam" id="PF00589">
    <property type="entry name" value="Phage_integrase"/>
    <property type="match status" value="1"/>
</dbReference>
<dbReference type="CDD" id="cd00397">
    <property type="entry name" value="DNA_BRE_C"/>
    <property type="match status" value="1"/>
</dbReference>
<dbReference type="RefSeq" id="WP_204735882.1">
    <property type="nucleotide sequence ID" value="NZ_JAVDWE010000028.1"/>
</dbReference>
<dbReference type="InterPro" id="IPR022169">
    <property type="entry name" value="DUF3701"/>
</dbReference>
<reference evidence="13 14" key="1">
    <citation type="submission" date="2023-07" db="EMBL/GenBank/DDBJ databases">
        <title>Sorghum-associated microbial communities from plants grown in Nebraska, USA.</title>
        <authorList>
            <person name="Schachtman D."/>
        </authorList>
    </citation>
    <scope>NUCLEOTIDE SEQUENCE [LARGE SCALE GENOMIC DNA]</scope>
    <source>
        <strain evidence="13 14">BE240</strain>
    </source>
</reference>
<feature type="domain" description="Core-binding (CB)" evidence="12">
    <location>
        <begin position="288"/>
        <end position="393"/>
    </location>
</feature>
<dbReference type="Proteomes" id="UP001265550">
    <property type="component" value="Unassembled WGS sequence"/>
</dbReference>
<dbReference type="InterPro" id="IPR050090">
    <property type="entry name" value="Tyrosine_recombinase_XerCD"/>
</dbReference>
<dbReference type="Pfam" id="PF12482">
    <property type="entry name" value="DUF3701"/>
    <property type="match status" value="1"/>
</dbReference>
<feature type="domain" description="Tyr recombinase" evidence="11">
    <location>
        <begin position="422"/>
        <end position="624"/>
    </location>
</feature>
<evidence type="ECO:0000313" key="13">
    <source>
        <dbReference type="EMBL" id="MDR7097492.1"/>
    </source>
</evidence>
<dbReference type="InterPro" id="IPR002104">
    <property type="entry name" value="Integrase_catalytic"/>
</dbReference>
<evidence type="ECO:0000256" key="3">
    <source>
        <dbReference type="ARBA" id="ARBA00022618"/>
    </source>
</evidence>
<keyword evidence="3" id="KW-0132">Cell division</keyword>
<evidence type="ECO:0000259" key="12">
    <source>
        <dbReference type="PROSITE" id="PS51900"/>
    </source>
</evidence>
<evidence type="ECO:0000256" key="5">
    <source>
        <dbReference type="ARBA" id="ARBA00022908"/>
    </source>
</evidence>
<feature type="region of interest" description="Disordered" evidence="10">
    <location>
        <begin position="238"/>
        <end position="275"/>
    </location>
</feature>
<dbReference type="Gene3D" id="1.10.443.10">
    <property type="entry name" value="Intergrase catalytic core"/>
    <property type="match status" value="1"/>
</dbReference>
<comment type="subcellular location">
    <subcellularLocation>
        <location evidence="1">Cytoplasm</location>
    </subcellularLocation>
</comment>
<comment type="caution">
    <text evidence="13">The sequence shown here is derived from an EMBL/GenBank/DDBJ whole genome shotgun (WGS) entry which is preliminary data.</text>
</comment>
<evidence type="ECO:0000256" key="6">
    <source>
        <dbReference type="ARBA" id="ARBA00023125"/>
    </source>
</evidence>
<evidence type="ECO:0000256" key="2">
    <source>
        <dbReference type="ARBA" id="ARBA00022490"/>
    </source>
</evidence>
<evidence type="ECO:0000256" key="9">
    <source>
        <dbReference type="PROSITE-ProRule" id="PRU01248"/>
    </source>
</evidence>
<dbReference type="InterPro" id="IPR044068">
    <property type="entry name" value="CB"/>
</dbReference>
<dbReference type="PANTHER" id="PTHR30349:SF77">
    <property type="entry name" value="TYROSINE RECOMBINASE XERC"/>
    <property type="match status" value="1"/>
</dbReference>
<evidence type="ECO:0000256" key="10">
    <source>
        <dbReference type="SAM" id="MobiDB-lite"/>
    </source>
</evidence>
<evidence type="ECO:0000256" key="4">
    <source>
        <dbReference type="ARBA" id="ARBA00022829"/>
    </source>
</evidence>
<dbReference type="PANTHER" id="PTHR30349">
    <property type="entry name" value="PHAGE INTEGRASE-RELATED"/>
    <property type="match status" value="1"/>
</dbReference>
<name>A0ABU1VJ85_9BURK</name>
<keyword evidence="6 9" id="KW-0238">DNA-binding</keyword>
<keyword evidence="2" id="KW-0963">Cytoplasm</keyword>
<keyword evidence="5" id="KW-0229">DNA integration</keyword>
<evidence type="ECO:0000259" key="11">
    <source>
        <dbReference type="PROSITE" id="PS51898"/>
    </source>
</evidence>
<evidence type="ECO:0000256" key="7">
    <source>
        <dbReference type="ARBA" id="ARBA00023172"/>
    </source>
</evidence>
<dbReference type="InterPro" id="IPR011010">
    <property type="entry name" value="DNA_brk_join_enz"/>
</dbReference>
<keyword evidence="14" id="KW-1185">Reference proteome</keyword>
<organism evidence="13 14">
    <name type="scientific">Hydrogenophaga laconesensis</name>
    <dbReference type="NCBI Taxonomy" id="1805971"/>
    <lineage>
        <taxon>Bacteria</taxon>
        <taxon>Pseudomonadati</taxon>
        <taxon>Pseudomonadota</taxon>
        <taxon>Betaproteobacteria</taxon>
        <taxon>Burkholderiales</taxon>
        <taxon>Comamonadaceae</taxon>
        <taxon>Hydrogenophaga</taxon>
    </lineage>
</organism>
<evidence type="ECO:0000256" key="8">
    <source>
        <dbReference type="ARBA" id="ARBA00023306"/>
    </source>
</evidence>
<gene>
    <name evidence="13" type="ORF">J2X09_005268</name>
</gene>
<dbReference type="InterPro" id="IPR010998">
    <property type="entry name" value="Integrase_recombinase_N"/>
</dbReference>
<dbReference type="PROSITE" id="PS51900">
    <property type="entry name" value="CB"/>
    <property type="match status" value="1"/>
</dbReference>
<dbReference type="Gene3D" id="1.10.150.130">
    <property type="match status" value="1"/>
</dbReference>
<dbReference type="EMBL" id="JAVDWE010000028">
    <property type="protein sequence ID" value="MDR7097492.1"/>
    <property type="molecule type" value="Genomic_DNA"/>
</dbReference>
<proteinExistence type="predicted"/>
<evidence type="ECO:0000256" key="1">
    <source>
        <dbReference type="ARBA" id="ARBA00004496"/>
    </source>
</evidence>
<feature type="compositionally biased region" description="Polar residues" evidence="10">
    <location>
        <begin position="249"/>
        <end position="262"/>
    </location>
</feature>
<dbReference type="InterPro" id="IPR013762">
    <property type="entry name" value="Integrase-like_cat_sf"/>
</dbReference>
<protein>
    <submittedName>
        <fullName evidence="13">Integrase</fullName>
    </submittedName>
</protein>
<keyword evidence="8" id="KW-0131">Cell cycle</keyword>
<accession>A0ABU1VJ85</accession>
<keyword evidence="7" id="KW-0233">DNA recombination</keyword>